<dbReference type="PANTHER" id="PTHR47326">
    <property type="entry name" value="TRANSPOSABLE ELEMENT TC3 TRANSPOSASE-LIKE PROTEIN"/>
    <property type="match status" value="1"/>
</dbReference>
<feature type="domain" description="GED" evidence="1">
    <location>
        <begin position="380"/>
        <end position="472"/>
    </location>
</feature>
<dbReference type="InterPro" id="IPR036397">
    <property type="entry name" value="RNaseH_sf"/>
</dbReference>
<dbReference type="AlphaFoldDB" id="A0A814P543"/>
<proteinExistence type="predicted"/>
<dbReference type="PROSITE" id="PS51388">
    <property type="entry name" value="GED"/>
    <property type="match status" value="1"/>
</dbReference>
<dbReference type="InterPro" id="IPR020850">
    <property type="entry name" value="GED_dom"/>
</dbReference>
<dbReference type="PANTHER" id="PTHR47326:SF1">
    <property type="entry name" value="HTH PSQ-TYPE DOMAIN-CONTAINING PROTEIN"/>
    <property type="match status" value="1"/>
</dbReference>
<gene>
    <name evidence="2" type="ORF">BJG266_LOCUS21371</name>
</gene>
<organism evidence="2 3">
    <name type="scientific">Adineta steineri</name>
    <dbReference type="NCBI Taxonomy" id="433720"/>
    <lineage>
        <taxon>Eukaryota</taxon>
        <taxon>Metazoa</taxon>
        <taxon>Spiralia</taxon>
        <taxon>Gnathifera</taxon>
        <taxon>Rotifera</taxon>
        <taxon>Eurotatoria</taxon>
        <taxon>Bdelloidea</taxon>
        <taxon>Adinetida</taxon>
        <taxon>Adinetidae</taxon>
        <taxon>Adineta</taxon>
    </lineage>
</organism>
<sequence>MPRNKISDIVEGRILQLLHQGYSQSRIVNILKHDGIYVSQPTVSNVKQKIGRQRNSTSKITIFRQKPSQTPDIVKKVIKKIDVQEPPTQRAVAKDLRISQSTVSNIIRNSGFTLRKKQKVQKLTSSNVMKRGQRSFNLYRRLARGRYKNFITTDETWFYLDGTRGKRKVCYIRKTDPDYDRMIIQQNTCRPKGFMVWGGVSSQGKAELRFVTPGTKVNSNYYINNVLKPFLAKDVPRLFPKGKKLKWILHQDSAPSHTAKETIKFLNRNKIHYITPQEWMPASPDAAPMDYSIWGHTKQQLNKKRIDSIDELKKEIFKRRKTIKNNVIDLYIFEKYKGPPPEINSPFGKPPSSTSAHSDDFGDEDDVLTYKLGSSDSQAVKQMLLSLYSYWKLLTKRFIDYVTLSLRAGCVFTICPAIQQRLRRIPIEHPALVDRYLADDDFIRNKRKKCQTTEATLEKVYKILNQDETTYVNDIFSNFIDIDKDSTDLSPTIQKTLSDITDNGTISPSPPISTTIPKSSSKAIKSSLQSSNISLFSSPAPVNQPSFAFPALNTVPTFSFGTTFSTPSSLFGAVTPK</sequence>
<evidence type="ECO:0000313" key="3">
    <source>
        <dbReference type="Proteomes" id="UP000663877"/>
    </source>
</evidence>
<comment type="caution">
    <text evidence="2">The sequence shown here is derived from an EMBL/GenBank/DDBJ whole genome shotgun (WGS) entry which is preliminary data.</text>
</comment>
<evidence type="ECO:0000313" key="2">
    <source>
        <dbReference type="EMBL" id="CAF1101356.1"/>
    </source>
</evidence>
<dbReference type="GO" id="GO:0003676">
    <property type="term" value="F:nucleic acid binding"/>
    <property type="evidence" value="ECO:0007669"/>
    <property type="project" value="InterPro"/>
</dbReference>
<reference evidence="2" key="1">
    <citation type="submission" date="2021-02" db="EMBL/GenBank/DDBJ databases">
        <authorList>
            <person name="Nowell W R."/>
        </authorList>
    </citation>
    <scope>NUCLEOTIDE SEQUENCE</scope>
</reference>
<dbReference type="Gene3D" id="3.30.420.10">
    <property type="entry name" value="Ribonuclease H-like superfamily/Ribonuclease H"/>
    <property type="match status" value="1"/>
</dbReference>
<protein>
    <recommendedName>
        <fullName evidence="1">GED domain-containing protein</fullName>
    </recommendedName>
</protein>
<evidence type="ECO:0000259" key="1">
    <source>
        <dbReference type="PROSITE" id="PS51388"/>
    </source>
</evidence>
<name>A0A814P543_9BILA</name>
<accession>A0A814P543</accession>
<dbReference type="EMBL" id="CAJNOI010000127">
    <property type="protein sequence ID" value="CAF1101356.1"/>
    <property type="molecule type" value="Genomic_DNA"/>
</dbReference>
<dbReference type="Proteomes" id="UP000663877">
    <property type="component" value="Unassembled WGS sequence"/>
</dbReference>